<gene>
    <name evidence="3" type="ORF">BCL93_10345</name>
</gene>
<dbReference type="Proteomes" id="UP000249700">
    <property type="component" value="Unassembled WGS sequence"/>
</dbReference>
<organism evidence="3 4">
    <name type="scientific">Onishia taeanensis</name>
    <dbReference type="NCBI Taxonomy" id="284577"/>
    <lineage>
        <taxon>Bacteria</taxon>
        <taxon>Pseudomonadati</taxon>
        <taxon>Pseudomonadota</taxon>
        <taxon>Gammaproteobacteria</taxon>
        <taxon>Oceanospirillales</taxon>
        <taxon>Halomonadaceae</taxon>
        <taxon>Onishia</taxon>
    </lineage>
</organism>
<dbReference type="SMART" id="SM00226">
    <property type="entry name" value="LMWPc"/>
    <property type="match status" value="1"/>
</dbReference>
<dbReference type="AlphaFoldDB" id="A0A328XU49"/>
<proteinExistence type="predicted"/>
<dbReference type="GO" id="GO:0046685">
    <property type="term" value="P:response to arsenic-containing substance"/>
    <property type="evidence" value="ECO:0007669"/>
    <property type="project" value="UniProtKB-KW"/>
</dbReference>
<protein>
    <submittedName>
        <fullName evidence="3">Protein-tyrosine-phosphatase</fullName>
    </submittedName>
</protein>
<dbReference type="EMBL" id="QLSX01000003">
    <property type="protein sequence ID" value="RAR62814.1"/>
    <property type="molecule type" value="Genomic_DNA"/>
</dbReference>
<accession>A0A328XU49</accession>
<dbReference type="Gene3D" id="3.40.50.2300">
    <property type="match status" value="1"/>
</dbReference>
<evidence type="ECO:0000313" key="4">
    <source>
        <dbReference type="Proteomes" id="UP000249700"/>
    </source>
</evidence>
<dbReference type="InterPro" id="IPR023485">
    <property type="entry name" value="Ptyr_pPase"/>
</dbReference>
<dbReference type="SUPFAM" id="SSF52788">
    <property type="entry name" value="Phosphotyrosine protein phosphatases I"/>
    <property type="match status" value="1"/>
</dbReference>
<dbReference type="PANTHER" id="PTHR43428:SF1">
    <property type="entry name" value="ARSENATE REDUCTASE"/>
    <property type="match status" value="1"/>
</dbReference>
<dbReference type="InterPro" id="IPR036196">
    <property type="entry name" value="Ptyr_pPase_sf"/>
</dbReference>
<keyword evidence="1" id="KW-0059">Arsenical resistance</keyword>
<evidence type="ECO:0000313" key="3">
    <source>
        <dbReference type="EMBL" id="RAR62814.1"/>
    </source>
</evidence>
<dbReference type="RefSeq" id="WP_112054026.1">
    <property type="nucleotide sequence ID" value="NZ_JBAVQX010000057.1"/>
</dbReference>
<name>A0A328XU49_9GAMM</name>
<dbReference type="PANTHER" id="PTHR43428">
    <property type="entry name" value="ARSENATE REDUCTASE"/>
    <property type="match status" value="1"/>
</dbReference>
<comment type="caution">
    <text evidence="3">The sequence shown here is derived from an EMBL/GenBank/DDBJ whole genome shotgun (WGS) entry which is preliminary data.</text>
</comment>
<feature type="domain" description="Phosphotyrosine protein phosphatase I" evidence="2">
    <location>
        <begin position="4"/>
        <end position="133"/>
    </location>
</feature>
<dbReference type="Pfam" id="PF01451">
    <property type="entry name" value="LMWPc"/>
    <property type="match status" value="1"/>
</dbReference>
<sequence>MTKPRVLFLCNANSARSIMAEALLRHMAGDRFDAFSAGVEPDQPHQAALAALNAQGIDTSGLASQSLEAYAGQHFDSAIILCEKAQQRCRDWNGEADEILFWDILDPRLNPRANAYPQTLQEIRRRLELWLHVQAR</sequence>
<evidence type="ECO:0000256" key="1">
    <source>
        <dbReference type="ARBA" id="ARBA00022849"/>
    </source>
</evidence>
<reference evidence="3 4" key="1">
    <citation type="submission" date="2018-06" db="EMBL/GenBank/DDBJ databases">
        <title>Comparative analysis of microorganisms from saline springs in Andes Mountain Range, Colombia.</title>
        <authorList>
            <person name="Rubin E."/>
        </authorList>
    </citation>
    <scope>NUCLEOTIDE SEQUENCE [LARGE SCALE GENOMIC DNA]</scope>
    <source>
        <strain evidence="3 4">USBA-857</strain>
    </source>
</reference>
<dbReference type="CDD" id="cd16345">
    <property type="entry name" value="LMWP_ArsC"/>
    <property type="match status" value="1"/>
</dbReference>
<dbReference type="OrthoDB" id="9793058at2"/>
<evidence type="ECO:0000259" key="2">
    <source>
        <dbReference type="SMART" id="SM00226"/>
    </source>
</evidence>